<sequence>MKIIKLEFEKRIFRRLPKFGKNQVYFLFRKSVGLGTFSIKFTE</sequence>
<protein>
    <submittedName>
        <fullName evidence="1">Uncharacterized protein</fullName>
    </submittedName>
</protein>
<dbReference type="Proteomes" id="UP000012112">
    <property type="component" value="Unassembled WGS sequence"/>
</dbReference>
<dbReference type="AlphaFoldDB" id="M6V926"/>
<dbReference type="EMBL" id="AKWD02000043">
    <property type="protein sequence ID" value="EMO53395.1"/>
    <property type="molecule type" value="Genomic_DNA"/>
</dbReference>
<gene>
    <name evidence="1" type="ORF">LEP1GSC172_1875</name>
</gene>
<name>M6V926_9LEPT</name>
<proteinExistence type="predicted"/>
<organism evidence="1 2">
    <name type="scientific">Leptospira noguchii</name>
    <dbReference type="NCBI Taxonomy" id="28182"/>
    <lineage>
        <taxon>Bacteria</taxon>
        <taxon>Pseudomonadati</taxon>
        <taxon>Spirochaetota</taxon>
        <taxon>Spirochaetia</taxon>
        <taxon>Leptospirales</taxon>
        <taxon>Leptospiraceae</taxon>
        <taxon>Leptospira</taxon>
    </lineage>
</organism>
<evidence type="ECO:0000313" key="1">
    <source>
        <dbReference type="EMBL" id="EMO53395.1"/>
    </source>
</evidence>
<reference evidence="1 2" key="1">
    <citation type="submission" date="2013-01" db="EMBL/GenBank/DDBJ databases">
        <authorList>
            <person name="Harkins D.M."/>
            <person name="Durkin A.S."/>
            <person name="Brinkac L.M."/>
            <person name="Haft D.H."/>
            <person name="Selengut J.D."/>
            <person name="Sanka R."/>
            <person name="DePew J."/>
            <person name="Purushe J."/>
            <person name="Matthias M.A."/>
            <person name="Vinetz J.M."/>
            <person name="Sutton G.G."/>
            <person name="Nierman W.C."/>
            <person name="Fouts D.E."/>
        </authorList>
    </citation>
    <scope>NUCLEOTIDE SEQUENCE [LARGE SCALE GENOMIC DNA]</scope>
    <source>
        <strain evidence="1 2">HAI1536</strain>
    </source>
</reference>
<comment type="caution">
    <text evidence="1">The sequence shown here is derived from an EMBL/GenBank/DDBJ whole genome shotgun (WGS) entry which is preliminary data.</text>
</comment>
<evidence type="ECO:0000313" key="2">
    <source>
        <dbReference type="Proteomes" id="UP000012112"/>
    </source>
</evidence>
<accession>M6V926</accession>